<name>A0A016UG14_9BILA</name>
<dbReference type="AlphaFoldDB" id="A0A016UG14"/>
<gene>
    <name evidence="2" type="primary">Acey_s0042.g701</name>
    <name evidence="2" type="ORF">Y032_0042g701</name>
</gene>
<dbReference type="Proteomes" id="UP000024635">
    <property type="component" value="Unassembled WGS sequence"/>
</dbReference>
<evidence type="ECO:0000313" key="3">
    <source>
        <dbReference type="Proteomes" id="UP000024635"/>
    </source>
</evidence>
<feature type="region of interest" description="Disordered" evidence="1">
    <location>
        <begin position="1"/>
        <end position="45"/>
    </location>
</feature>
<sequence>MSTDNKRLTLDRNRPHKRTQKLHLKNSQFRKNTRNRTQTKKYEDWRSSVAASRAAVSGRIQAMKSKKCILRSRAPPPFVFAGFWRYSRGGSIQND</sequence>
<protein>
    <submittedName>
        <fullName evidence="2">Uncharacterized protein</fullName>
    </submittedName>
</protein>
<evidence type="ECO:0000256" key="1">
    <source>
        <dbReference type="SAM" id="MobiDB-lite"/>
    </source>
</evidence>
<comment type="caution">
    <text evidence="2">The sequence shown here is derived from an EMBL/GenBank/DDBJ whole genome shotgun (WGS) entry which is preliminary data.</text>
</comment>
<accession>A0A016UG14</accession>
<dbReference type="EMBL" id="JARK01001378">
    <property type="protein sequence ID" value="EYC14075.1"/>
    <property type="molecule type" value="Genomic_DNA"/>
</dbReference>
<feature type="compositionally biased region" description="Basic and acidic residues" evidence="1">
    <location>
        <begin position="1"/>
        <end position="13"/>
    </location>
</feature>
<evidence type="ECO:0000313" key="2">
    <source>
        <dbReference type="EMBL" id="EYC14075.1"/>
    </source>
</evidence>
<organism evidence="2 3">
    <name type="scientific">Ancylostoma ceylanicum</name>
    <dbReference type="NCBI Taxonomy" id="53326"/>
    <lineage>
        <taxon>Eukaryota</taxon>
        <taxon>Metazoa</taxon>
        <taxon>Ecdysozoa</taxon>
        <taxon>Nematoda</taxon>
        <taxon>Chromadorea</taxon>
        <taxon>Rhabditida</taxon>
        <taxon>Rhabditina</taxon>
        <taxon>Rhabditomorpha</taxon>
        <taxon>Strongyloidea</taxon>
        <taxon>Ancylostomatidae</taxon>
        <taxon>Ancylostomatinae</taxon>
        <taxon>Ancylostoma</taxon>
    </lineage>
</organism>
<proteinExistence type="predicted"/>
<reference evidence="3" key="1">
    <citation type="journal article" date="2015" name="Nat. Genet.">
        <title>The genome and transcriptome of the zoonotic hookworm Ancylostoma ceylanicum identify infection-specific gene families.</title>
        <authorList>
            <person name="Schwarz E.M."/>
            <person name="Hu Y."/>
            <person name="Antoshechkin I."/>
            <person name="Miller M.M."/>
            <person name="Sternberg P.W."/>
            <person name="Aroian R.V."/>
        </authorList>
    </citation>
    <scope>NUCLEOTIDE SEQUENCE</scope>
    <source>
        <strain evidence="3">HY135</strain>
    </source>
</reference>
<feature type="compositionally biased region" description="Basic residues" evidence="1">
    <location>
        <begin position="14"/>
        <end position="24"/>
    </location>
</feature>
<keyword evidence="3" id="KW-1185">Reference proteome</keyword>